<proteinExistence type="predicted"/>
<protein>
    <submittedName>
        <fullName evidence="1">20680_t:CDS:1</fullName>
    </submittedName>
</protein>
<reference evidence="1" key="1">
    <citation type="submission" date="2021-06" db="EMBL/GenBank/DDBJ databases">
        <authorList>
            <person name="Kallberg Y."/>
            <person name="Tangrot J."/>
            <person name="Rosling A."/>
        </authorList>
    </citation>
    <scope>NUCLEOTIDE SEQUENCE</scope>
    <source>
        <strain evidence="1">MA461A</strain>
    </source>
</reference>
<organism evidence="1 2">
    <name type="scientific">Racocetra persica</name>
    <dbReference type="NCBI Taxonomy" id="160502"/>
    <lineage>
        <taxon>Eukaryota</taxon>
        <taxon>Fungi</taxon>
        <taxon>Fungi incertae sedis</taxon>
        <taxon>Mucoromycota</taxon>
        <taxon>Glomeromycotina</taxon>
        <taxon>Glomeromycetes</taxon>
        <taxon>Diversisporales</taxon>
        <taxon>Gigasporaceae</taxon>
        <taxon>Racocetra</taxon>
    </lineage>
</organism>
<comment type="caution">
    <text evidence="1">The sequence shown here is derived from an EMBL/GenBank/DDBJ whole genome shotgun (WGS) entry which is preliminary data.</text>
</comment>
<accession>A0ACA9LM56</accession>
<keyword evidence="2" id="KW-1185">Reference proteome</keyword>
<dbReference type="EMBL" id="CAJVQC010003864">
    <property type="protein sequence ID" value="CAG8533143.1"/>
    <property type="molecule type" value="Genomic_DNA"/>
</dbReference>
<evidence type="ECO:0000313" key="2">
    <source>
        <dbReference type="Proteomes" id="UP000789920"/>
    </source>
</evidence>
<dbReference type="Proteomes" id="UP000789920">
    <property type="component" value="Unassembled WGS sequence"/>
</dbReference>
<name>A0ACA9LM56_9GLOM</name>
<sequence>MSHKKQAVVSPSDDLNNLLNDTTISQSTSTKRGHKKKQQEEIDMPLPLNNYDNNTQSKNKRRHKKKHKMVASQTSQIITELLKDGNSKKSMFEELVLKIFKCELNSAEGIESVTGLLQKEEIIIFVNESATEKVLGRWLNATNMDELKAQNSIYHLYKLI</sequence>
<evidence type="ECO:0000313" key="1">
    <source>
        <dbReference type="EMBL" id="CAG8533143.1"/>
    </source>
</evidence>
<gene>
    <name evidence="1" type="ORF">RPERSI_LOCUS3228</name>
</gene>